<comment type="caution">
    <text evidence="2">The sequence shown here is derived from an EMBL/GenBank/DDBJ whole genome shotgun (WGS) entry which is preliminary data.</text>
</comment>
<dbReference type="Pfam" id="PF11307">
    <property type="entry name" value="DUF3109"/>
    <property type="match status" value="1"/>
</dbReference>
<comment type="similarity">
    <text evidence="1">Belongs to the Rv0495c family.</text>
</comment>
<reference evidence="2 3" key="1">
    <citation type="submission" date="2024-02" db="EMBL/GenBank/DDBJ databases">
        <title>Haloferula sargassicola NBRC 104335.</title>
        <authorList>
            <person name="Ichikawa N."/>
            <person name="Katano-Makiyama Y."/>
            <person name="Hidaka K."/>
        </authorList>
    </citation>
    <scope>NUCLEOTIDE SEQUENCE [LARGE SCALE GENOMIC DNA]</scope>
    <source>
        <strain evidence="2 3">NBRC 104335</strain>
    </source>
</reference>
<protein>
    <recommendedName>
        <fullName evidence="4">DUF3109 family protein</fullName>
    </recommendedName>
</protein>
<accession>A0ABP9UIY6</accession>
<evidence type="ECO:0000313" key="3">
    <source>
        <dbReference type="Proteomes" id="UP001476282"/>
    </source>
</evidence>
<name>A0ABP9UIY6_9BACT</name>
<dbReference type="EMBL" id="BAABRI010000003">
    <property type="protein sequence ID" value="GAA5481475.1"/>
    <property type="molecule type" value="Genomic_DNA"/>
</dbReference>
<dbReference type="InterPro" id="IPR021458">
    <property type="entry name" value="Rv0495c"/>
</dbReference>
<keyword evidence="3" id="KW-1185">Reference proteome</keyword>
<sequence>MTAYPGIERELARQIREAALDHEAFELPLKVCELATCRATCCHDGAILEAEQMAGIREVVGARRDHLRRYGWDHDRFLEENRTATLQAADSELADGFPGHFPRTRCVFLDAEHRCVLQRLAMDEGRHPWFWKPVSCWMHPLLLRPRERGGRPVLTLARSGDDPAGKPGYPGFGSCTPCGLPRAGGEPAWQVLRGELELLSEISGRDLLRELS</sequence>
<organism evidence="2 3">
    <name type="scientific">Haloferula sargassicola</name>
    <dbReference type="NCBI Taxonomy" id="490096"/>
    <lineage>
        <taxon>Bacteria</taxon>
        <taxon>Pseudomonadati</taxon>
        <taxon>Verrucomicrobiota</taxon>
        <taxon>Verrucomicrobiia</taxon>
        <taxon>Verrucomicrobiales</taxon>
        <taxon>Verrucomicrobiaceae</taxon>
        <taxon>Haloferula</taxon>
    </lineage>
</organism>
<proteinExistence type="inferred from homology"/>
<dbReference type="Proteomes" id="UP001476282">
    <property type="component" value="Unassembled WGS sequence"/>
</dbReference>
<evidence type="ECO:0008006" key="4">
    <source>
        <dbReference type="Google" id="ProtNLM"/>
    </source>
</evidence>
<gene>
    <name evidence="2" type="ORF">Hsar01_00684</name>
</gene>
<evidence type="ECO:0000256" key="1">
    <source>
        <dbReference type="ARBA" id="ARBA00093770"/>
    </source>
</evidence>
<evidence type="ECO:0000313" key="2">
    <source>
        <dbReference type="EMBL" id="GAA5481475.1"/>
    </source>
</evidence>
<dbReference type="RefSeq" id="WP_353565626.1">
    <property type="nucleotide sequence ID" value="NZ_BAABRI010000003.1"/>
</dbReference>